<comment type="caution">
    <text evidence="4">The sequence shown here is derived from an EMBL/GenBank/DDBJ whole genome shotgun (WGS) entry which is preliminary data.</text>
</comment>
<dbReference type="Proteomes" id="UP001064489">
    <property type="component" value="Chromosome 6"/>
</dbReference>
<dbReference type="PANTHER" id="PTHR32401">
    <property type="entry name" value="CONCANAVALIN A-LIKE LECTIN FAMILY PROTEIN"/>
    <property type="match status" value="1"/>
</dbReference>
<sequence length="464" mass="52441">MDEARKSQKKTASFSPHEDSMEVVEKIHFMEERIQKLEEQSKSRISKANALAVNQGYKASHIASFNLMKEYAKKVSLEGKWEEVDPNKAKKAGYRSTDVGKRSFGLSKMGYHTSKFRVVVVEFNTSFDPEYGDLNGNHVDIDVDIDVDSLLSIKFCNISSQNMFLYSGKKLVSWIDYDASAKRLEVTLCYSGNIKPVNPLLSYSIDLLKIWHDTDVFVGLTSSNANTTQMCSVYSWTFKSMLLPHWLHSHPLDPYKFATDTKTPPGSNTLSSCTNRMGVNDSVPPLDSFGGRSKYNAKVFQSDSKHCTNYKVDSKNVHTIEDDAIGCGTHCRASSIPSNEHETHQRPLQPHQSHVVDRMVHPLPIPNTTNISESCITNNVQDADQDNMTYVHTPPDHNPSRHKVQGFDHVSFESVKDYTTFKSNMDHTSIHKGKIFKHNDEMKKVLDLYATENHFGYAVDNNAV</sequence>
<evidence type="ECO:0000313" key="4">
    <source>
        <dbReference type="EMBL" id="KAI9192561.1"/>
    </source>
</evidence>
<reference evidence="4" key="2">
    <citation type="submission" date="2023-02" db="EMBL/GenBank/DDBJ databases">
        <authorList>
            <person name="Swenson N.G."/>
            <person name="Wegrzyn J.L."/>
            <person name="Mcevoy S.L."/>
        </authorList>
    </citation>
    <scope>NUCLEOTIDE SEQUENCE</scope>
    <source>
        <strain evidence="4">91603</strain>
        <tissue evidence="4">Leaf</tissue>
    </source>
</reference>
<dbReference type="SUPFAM" id="SSF49899">
    <property type="entry name" value="Concanavalin A-like lectins/glucanases"/>
    <property type="match status" value="1"/>
</dbReference>
<evidence type="ECO:0000313" key="5">
    <source>
        <dbReference type="Proteomes" id="UP001064489"/>
    </source>
</evidence>
<dbReference type="InterPro" id="IPR001220">
    <property type="entry name" value="Legume_lectin_dom"/>
</dbReference>
<proteinExistence type="inferred from homology"/>
<reference evidence="4" key="1">
    <citation type="journal article" date="2022" name="Plant J.">
        <title>Strategies of tolerance reflected in two North American maple genomes.</title>
        <authorList>
            <person name="McEvoy S.L."/>
            <person name="Sezen U.U."/>
            <person name="Trouern-Trend A."/>
            <person name="McMahon S.M."/>
            <person name="Schaberg P.G."/>
            <person name="Yang J."/>
            <person name="Wegrzyn J.L."/>
            <person name="Swenson N.G."/>
        </authorList>
    </citation>
    <scope>NUCLEOTIDE SEQUENCE</scope>
    <source>
        <strain evidence="4">91603</strain>
    </source>
</reference>
<dbReference type="Pfam" id="PF00139">
    <property type="entry name" value="Lectin_legB"/>
    <property type="match status" value="1"/>
</dbReference>
<accession>A0AAD5JHL5</accession>
<protein>
    <recommendedName>
        <fullName evidence="3">Legume lectin domain-containing protein</fullName>
    </recommendedName>
</protein>
<name>A0AAD5JHL5_ACENE</name>
<comment type="similarity">
    <text evidence="1">Belongs to the leguminous lectin family.</text>
</comment>
<evidence type="ECO:0000256" key="2">
    <source>
        <dbReference type="ARBA" id="ARBA00022734"/>
    </source>
</evidence>
<organism evidence="4 5">
    <name type="scientific">Acer negundo</name>
    <name type="common">Box elder</name>
    <dbReference type="NCBI Taxonomy" id="4023"/>
    <lineage>
        <taxon>Eukaryota</taxon>
        <taxon>Viridiplantae</taxon>
        <taxon>Streptophyta</taxon>
        <taxon>Embryophyta</taxon>
        <taxon>Tracheophyta</taxon>
        <taxon>Spermatophyta</taxon>
        <taxon>Magnoliopsida</taxon>
        <taxon>eudicotyledons</taxon>
        <taxon>Gunneridae</taxon>
        <taxon>Pentapetalae</taxon>
        <taxon>rosids</taxon>
        <taxon>malvids</taxon>
        <taxon>Sapindales</taxon>
        <taxon>Sapindaceae</taxon>
        <taxon>Hippocastanoideae</taxon>
        <taxon>Acereae</taxon>
        <taxon>Acer</taxon>
    </lineage>
</organism>
<evidence type="ECO:0000259" key="3">
    <source>
        <dbReference type="Pfam" id="PF00139"/>
    </source>
</evidence>
<dbReference type="GO" id="GO:0030246">
    <property type="term" value="F:carbohydrate binding"/>
    <property type="evidence" value="ECO:0007669"/>
    <property type="project" value="UniProtKB-KW"/>
</dbReference>
<keyword evidence="5" id="KW-1185">Reference proteome</keyword>
<dbReference type="InterPro" id="IPR013320">
    <property type="entry name" value="ConA-like_dom_sf"/>
</dbReference>
<dbReference type="AlphaFoldDB" id="A0AAD5JHL5"/>
<feature type="domain" description="Legume lectin" evidence="3">
    <location>
        <begin position="100"/>
        <end position="241"/>
    </location>
</feature>
<dbReference type="InterPro" id="IPR050258">
    <property type="entry name" value="Leguminous_Lectin"/>
</dbReference>
<gene>
    <name evidence="4" type="ORF">LWI28_024776</name>
</gene>
<evidence type="ECO:0000256" key="1">
    <source>
        <dbReference type="ARBA" id="ARBA00007606"/>
    </source>
</evidence>
<dbReference type="Gene3D" id="2.60.120.200">
    <property type="match status" value="1"/>
</dbReference>
<keyword evidence="2" id="KW-0430">Lectin</keyword>
<dbReference type="PANTHER" id="PTHR32401:SF16">
    <property type="entry name" value="CONCANAVALIN A-LIKE LECTIN FAMILY PROTEIN"/>
    <property type="match status" value="1"/>
</dbReference>
<dbReference type="EMBL" id="JAJSOW010000004">
    <property type="protein sequence ID" value="KAI9192561.1"/>
    <property type="molecule type" value="Genomic_DNA"/>
</dbReference>